<dbReference type="Proteomes" id="UP000076154">
    <property type="component" value="Unassembled WGS sequence"/>
</dbReference>
<proteinExistence type="predicted"/>
<accession>A0A369JA39</accession>
<dbReference type="EMBL" id="LUEZ02000090">
    <property type="protein sequence ID" value="RDB18728.1"/>
    <property type="molecule type" value="Genomic_DNA"/>
</dbReference>
<comment type="caution">
    <text evidence="1">The sequence shown here is derived from an EMBL/GenBank/DDBJ whole genome shotgun (WGS) entry which is preliminary data.</text>
</comment>
<reference evidence="1" key="1">
    <citation type="submission" date="2018-04" db="EMBL/GenBank/DDBJ databases">
        <title>Whole genome sequencing of Hypsizygus marmoreus.</title>
        <authorList>
            <person name="Choi I.-G."/>
            <person name="Min B."/>
            <person name="Kim J.-G."/>
            <person name="Kim S."/>
            <person name="Oh Y.-L."/>
            <person name="Kong W.-S."/>
            <person name="Park H."/>
            <person name="Jeong J."/>
            <person name="Song E.-S."/>
        </authorList>
    </citation>
    <scope>NUCLEOTIDE SEQUENCE [LARGE SCALE GENOMIC DNA]</scope>
    <source>
        <strain evidence="1">51987-8</strain>
    </source>
</reference>
<protein>
    <submittedName>
        <fullName evidence="1">Uncharacterized protein</fullName>
    </submittedName>
</protein>
<dbReference type="InParanoid" id="A0A369JA39"/>
<evidence type="ECO:0000313" key="1">
    <source>
        <dbReference type="EMBL" id="RDB18728.1"/>
    </source>
</evidence>
<name>A0A369JA39_HYPMA</name>
<sequence>MASTLLTTSSQVMSGMTRTTAFALLHLEDDGLHPPHSHVSNEEDNASTLLIHLEDDGLHPPHSHVSNDEDNGLHTPHLSPMMKRTALTCLTTVLSSRQDDEDDKTYLNTSRCIEVVFSKCWVEERHTVIQ</sequence>
<keyword evidence="2" id="KW-1185">Reference proteome</keyword>
<evidence type="ECO:0000313" key="2">
    <source>
        <dbReference type="Proteomes" id="UP000076154"/>
    </source>
</evidence>
<gene>
    <name evidence="1" type="ORF">Hypma_014641</name>
</gene>
<dbReference type="AlphaFoldDB" id="A0A369JA39"/>
<organism evidence="1 2">
    <name type="scientific">Hypsizygus marmoreus</name>
    <name type="common">White beech mushroom</name>
    <name type="synonym">Agaricus marmoreus</name>
    <dbReference type="NCBI Taxonomy" id="39966"/>
    <lineage>
        <taxon>Eukaryota</taxon>
        <taxon>Fungi</taxon>
        <taxon>Dikarya</taxon>
        <taxon>Basidiomycota</taxon>
        <taxon>Agaricomycotina</taxon>
        <taxon>Agaricomycetes</taxon>
        <taxon>Agaricomycetidae</taxon>
        <taxon>Agaricales</taxon>
        <taxon>Tricholomatineae</taxon>
        <taxon>Lyophyllaceae</taxon>
        <taxon>Hypsizygus</taxon>
    </lineage>
</organism>